<organism evidence="8">
    <name type="scientific">Cladonia uncialis subsp. uncialis</name>
    <dbReference type="NCBI Taxonomy" id="180999"/>
    <lineage>
        <taxon>Eukaryota</taxon>
        <taxon>Fungi</taxon>
        <taxon>Dikarya</taxon>
        <taxon>Ascomycota</taxon>
        <taxon>Pezizomycotina</taxon>
        <taxon>Lecanoromycetes</taxon>
        <taxon>OSLEUM clade</taxon>
        <taxon>Lecanoromycetidae</taxon>
        <taxon>Lecanorales</taxon>
        <taxon>Lecanorineae</taxon>
        <taxon>Cladoniaceae</taxon>
        <taxon>Cladonia</taxon>
    </lineage>
</organism>
<dbReference type="Pfam" id="PF08031">
    <property type="entry name" value="BBE"/>
    <property type="match status" value="1"/>
</dbReference>
<dbReference type="SUPFAM" id="SSF56176">
    <property type="entry name" value="FAD-binding/transporter-associated domain-like"/>
    <property type="match status" value="1"/>
</dbReference>
<evidence type="ECO:0000256" key="5">
    <source>
        <dbReference type="ARBA" id="ARBA00023002"/>
    </source>
</evidence>
<evidence type="ECO:0000313" key="8">
    <source>
        <dbReference type="EMBL" id="ANM86403.1"/>
    </source>
</evidence>
<dbReference type="EMBL" id="MG777491">
    <property type="protein sequence ID" value="AUW31105.1"/>
    <property type="molecule type" value="Genomic_DNA"/>
</dbReference>
<dbReference type="AlphaFoldDB" id="A0A1Z1CC88"/>
<evidence type="ECO:0000256" key="1">
    <source>
        <dbReference type="ARBA" id="ARBA00005466"/>
    </source>
</evidence>
<keyword evidence="4" id="KW-0274">FAD</keyword>
<evidence type="ECO:0000256" key="6">
    <source>
        <dbReference type="SAM" id="SignalP"/>
    </source>
</evidence>
<comment type="similarity">
    <text evidence="1">Belongs to the oxygen-dependent FAD-linked oxidoreductase family.</text>
</comment>
<reference evidence="8" key="1">
    <citation type="submission" date="2016-05" db="EMBL/GenBank/DDBJ databases">
        <title>Lichen genome sequencing reveals its rich biosynthetic potential.</title>
        <authorList>
            <person name="Bertrand R.L."/>
            <person name="Abdel-Hameed M."/>
            <person name="Sorensen J.L."/>
        </authorList>
    </citation>
    <scope>NUCLEOTIDE SEQUENCE</scope>
</reference>
<protein>
    <submittedName>
        <fullName evidence="8">Putative FAD oxidase</fullName>
    </submittedName>
    <submittedName>
        <fullName evidence="9">Putative FAD-binding protein</fullName>
    </submittedName>
</protein>
<evidence type="ECO:0000256" key="3">
    <source>
        <dbReference type="ARBA" id="ARBA00022729"/>
    </source>
</evidence>
<keyword evidence="2" id="KW-0285">Flavoprotein</keyword>
<dbReference type="PANTHER" id="PTHR42973">
    <property type="entry name" value="BINDING OXIDOREDUCTASE, PUTATIVE (AFU_ORTHOLOGUE AFUA_1G17690)-RELATED"/>
    <property type="match status" value="1"/>
</dbReference>
<accession>A0A1Z1CC88</accession>
<feature type="domain" description="FAD-binding PCMH-type" evidence="7">
    <location>
        <begin position="56"/>
        <end position="227"/>
    </location>
</feature>
<dbReference type="InterPro" id="IPR036318">
    <property type="entry name" value="FAD-bd_PCMH-like_sf"/>
</dbReference>
<dbReference type="GO" id="GO:0016491">
    <property type="term" value="F:oxidoreductase activity"/>
    <property type="evidence" value="ECO:0007669"/>
    <property type="project" value="UniProtKB-KW"/>
</dbReference>
<evidence type="ECO:0000256" key="2">
    <source>
        <dbReference type="ARBA" id="ARBA00022630"/>
    </source>
</evidence>
<dbReference type="InterPro" id="IPR016166">
    <property type="entry name" value="FAD-bd_PCMH"/>
</dbReference>
<dbReference type="InterPro" id="IPR006094">
    <property type="entry name" value="Oxid_FAD_bind_N"/>
</dbReference>
<dbReference type="Gene3D" id="3.40.462.20">
    <property type="match status" value="1"/>
</dbReference>
<feature type="signal peptide" evidence="6">
    <location>
        <begin position="1"/>
        <end position="16"/>
    </location>
</feature>
<proteinExistence type="inferred from homology"/>
<dbReference type="PROSITE" id="PS51387">
    <property type="entry name" value="FAD_PCMH"/>
    <property type="match status" value="1"/>
</dbReference>
<keyword evidence="3 6" id="KW-0732">Signal</keyword>
<dbReference type="InterPro" id="IPR016169">
    <property type="entry name" value="FAD-bd_PCMH_sub2"/>
</dbReference>
<dbReference type="Pfam" id="PF01565">
    <property type="entry name" value="FAD_binding_4"/>
    <property type="match status" value="1"/>
</dbReference>
<dbReference type="GO" id="GO:0071949">
    <property type="term" value="F:FAD binding"/>
    <property type="evidence" value="ECO:0007669"/>
    <property type="project" value="InterPro"/>
</dbReference>
<evidence type="ECO:0000256" key="4">
    <source>
        <dbReference type="ARBA" id="ARBA00022827"/>
    </source>
</evidence>
<reference evidence="9" key="2">
    <citation type="submission" date="2017-12" db="EMBL/GenBank/DDBJ databases">
        <title>Genome Sequencing Reveals a Rich Biosynthetic Potential.</title>
        <authorList>
            <person name="Bertrand R.L."/>
            <person name="Abdel-Hameed M.E."/>
            <person name="Sorensen J.L."/>
        </authorList>
    </citation>
    <scope>NUCLEOTIDE SEQUENCE</scope>
</reference>
<feature type="chain" id="PRO_5013232578" evidence="6">
    <location>
        <begin position="17"/>
        <end position="487"/>
    </location>
</feature>
<evidence type="ECO:0000313" key="9">
    <source>
        <dbReference type="EMBL" id="AUW31105.1"/>
    </source>
</evidence>
<dbReference type="Gene3D" id="3.30.465.10">
    <property type="match status" value="1"/>
</dbReference>
<dbReference type="EMBL" id="KX264255">
    <property type="protein sequence ID" value="ANM86403.1"/>
    <property type="molecule type" value="Genomic_DNA"/>
</dbReference>
<dbReference type="InterPro" id="IPR050416">
    <property type="entry name" value="FAD-linked_Oxidoreductase"/>
</dbReference>
<dbReference type="InterPro" id="IPR012951">
    <property type="entry name" value="BBE"/>
</dbReference>
<dbReference type="PANTHER" id="PTHR42973:SF32">
    <property type="entry name" value="FAD-LINKED OXIDOREDUCTASE AFOF"/>
    <property type="match status" value="1"/>
</dbReference>
<evidence type="ECO:0000259" key="7">
    <source>
        <dbReference type="PROSITE" id="PS51387"/>
    </source>
</evidence>
<sequence>MFPNAVLLFMLSLAAASSSFDLQQLFGPSLSSGAEIFLPSYSNWTEDLQQRWSEWAAPTYSGAIKVATAEDVQNIVKIATAHNIPFLATAAGHGTSLSYAGMHDGIDIDLSELRYANLDAQNNLLTIGGATKFQQVWDALQPAGKEIQSGSAQCVGSIGATLGAGIGPLQGLHGLMLDALVSVTLVTANGSLINVSDSENKDLFWGVRGAGFNFGIVTEATYKVYDTTYNGEVLEGDLLFPASANRSVFEIIASYDETLPAELSLTVVLSYNATIDQSSIILNIVYYGPQEEAMPYIQPFLELAPTKTNLTMVPWNKLYAALIFGEDATACEGNQYLSSAGQGLRQTDVATWETFFGAMTDFLRQYKEVSGSFVATRFPNQAVLAVPDEETAYPNRDIKTHLLYENIYPNNSTLDNIVNSFLDDARNNFTKTSGYDNLTLYINYAHGDEGPEVLYSARKLERLTHLKREWDPDQQFSFNNPLPLHWP</sequence>
<name>A0A1Z1CC88_CLAUC</name>
<keyword evidence="5" id="KW-0560">Oxidoreductase</keyword>